<dbReference type="PROSITE" id="PS00490">
    <property type="entry name" value="MOLYBDOPTERIN_PROK_2"/>
    <property type="match status" value="1"/>
</dbReference>
<dbReference type="FunFam" id="3.40.228.10:FF:000002">
    <property type="entry name" value="Formate dehydrogenase subunit alpha"/>
    <property type="match status" value="1"/>
</dbReference>
<dbReference type="GO" id="GO:0045333">
    <property type="term" value="P:cellular respiration"/>
    <property type="evidence" value="ECO:0007669"/>
    <property type="project" value="UniProtKB-ARBA"/>
</dbReference>
<dbReference type="RefSeq" id="WP_181653876.1">
    <property type="nucleotide sequence ID" value="NZ_WSEL01000003.1"/>
</dbReference>
<dbReference type="Pfam" id="PF04879">
    <property type="entry name" value="Molybdop_Fe4S4"/>
    <property type="match status" value="1"/>
</dbReference>
<dbReference type="InterPro" id="IPR041957">
    <property type="entry name" value="CT_Nitrate-R-NapA-like"/>
</dbReference>
<dbReference type="InterPro" id="IPR007419">
    <property type="entry name" value="BFD-like_2Fe2S-bd_dom"/>
</dbReference>
<dbReference type="Pfam" id="PF01568">
    <property type="entry name" value="Molydop_binding"/>
    <property type="match status" value="1"/>
</dbReference>
<dbReference type="Gene3D" id="3.40.228.10">
    <property type="entry name" value="Dimethylsulfoxide Reductase, domain 2"/>
    <property type="match status" value="1"/>
</dbReference>
<evidence type="ECO:0000256" key="9">
    <source>
        <dbReference type="ARBA" id="ARBA00023014"/>
    </source>
</evidence>
<organism evidence="12 13">
    <name type="scientific">Ramlibacter pinisoli</name>
    <dbReference type="NCBI Taxonomy" id="2682844"/>
    <lineage>
        <taxon>Bacteria</taxon>
        <taxon>Pseudomonadati</taxon>
        <taxon>Pseudomonadota</taxon>
        <taxon>Betaproteobacteria</taxon>
        <taxon>Burkholderiales</taxon>
        <taxon>Comamonadaceae</taxon>
        <taxon>Ramlibacter</taxon>
    </lineage>
</organism>
<evidence type="ECO:0000256" key="6">
    <source>
        <dbReference type="ARBA" id="ARBA00022723"/>
    </source>
</evidence>
<dbReference type="PANTHER" id="PTHR43105">
    <property type="entry name" value="RESPIRATORY NITRATE REDUCTASE"/>
    <property type="match status" value="1"/>
</dbReference>
<dbReference type="Pfam" id="PF00384">
    <property type="entry name" value="Molybdopterin"/>
    <property type="match status" value="1"/>
</dbReference>
<comment type="similarity">
    <text evidence="3">Belongs to the prokaryotic molybdopterin-containing oxidoreductase family. NasA/NapA/NarB subfamily.</text>
</comment>
<keyword evidence="6" id="KW-0479">Metal-binding</keyword>
<comment type="cofactor">
    <cofactor evidence="1">
        <name>Mo-bis(molybdopterin guanine dinucleotide)</name>
        <dbReference type="ChEBI" id="CHEBI:60539"/>
    </cofactor>
</comment>
<dbReference type="Pfam" id="PF04324">
    <property type="entry name" value="Fer2_BFD"/>
    <property type="match status" value="1"/>
</dbReference>
<keyword evidence="5" id="KW-0500">Molybdenum</keyword>
<evidence type="ECO:0000313" key="12">
    <source>
        <dbReference type="EMBL" id="MVQ28595.1"/>
    </source>
</evidence>
<keyword evidence="9" id="KW-0411">Iron-sulfur</keyword>
<dbReference type="Gene3D" id="3.40.50.740">
    <property type="match status" value="1"/>
</dbReference>
<keyword evidence="10" id="KW-0534">Nitrate assimilation</keyword>
<dbReference type="Gene3D" id="2.20.25.90">
    <property type="entry name" value="ADC-like domains"/>
    <property type="match status" value="1"/>
</dbReference>
<dbReference type="GO" id="GO:0042128">
    <property type="term" value="P:nitrate assimilation"/>
    <property type="evidence" value="ECO:0007669"/>
    <property type="project" value="UniProtKB-KW"/>
</dbReference>
<dbReference type="InterPro" id="IPR041854">
    <property type="entry name" value="BFD-like_2Fe2S-bd_dom_sf"/>
</dbReference>
<proteinExistence type="inferred from homology"/>
<dbReference type="GO" id="GO:0016491">
    <property type="term" value="F:oxidoreductase activity"/>
    <property type="evidence" value="ECO:0007669"/>
    <property type="project" value="UniProtKB-KW"/>
</dbReference>
<gene>
    <name evidence="12" type="ORF">GON04_04010</name>
</gene>
<dbReference type="Gene3D" id="1.10.10.1100">
    <property type="entry name" value="BFD-like [2Fe-2S]-binding domain"/>
    <property type="match status" value="1"/>
</dbReference>
<sequence length="922" mass="99682">MTETKSTCPYCGVGCGVVIESQAGQVTGVRGDPDHPANFGRLCTKGSTLHLTASPAITRQARLLQPMQRGQRGEAPQPVSWDAALDHAADTIAGIVARHGPDAVGFYVSGQLLTEDYYVFNKLAKGLLGTNNIDTNSRLCMSSAVAGYKLTLGADAPPACYEDVDHAGCLFIAGSNAAWAHPVLYRRIEEARARRPQMKVIVVDPRRTDTAELADLVLPLQPGTDVMLFNGLLHIMLWEGWTDAGWIERHTTGFDALKGTVRDCTPDLVAQVCGLRKEDLLTAARWFATSDATLSLYCQGLNQSSSGTAKNAALINLHLATGQIGKPGAGPFSLTGQPNAMGGREVGGLANLLSAHRDLANPQHRAEVAALWGVPAVPDKPGRTAVEMFQAAADGEIRALWIACTNPAQSMPDQATVRRALERAEFVVVQEAFATTSTCAFADLLLPATTWGEKDGTVTNSERRISRVRPALPAAGAARHDWRIGVDFAHRLEARMGRTATLFPYETPESVWNEHRESTRGRDLDITGLSYALLEAAPRQWPFADGATAGRARLYEDGRFATADGKARFVDTVYKPLAEPRESRYPFSLTTGRLRDQWHGMSRTGTLGRLFGHVPEPVVQMHPQDMARRQLRDGDLVYVTSKRGSIVVPAQADTGLGLSQAFIAMHWGEEYLSGCSSTGTPLAGINALTTSAYCPQSKQPELKHAAVKILKAELPWSLLAMAWLPEDGALRAREELKGLMALFPFASCVPFGRERSGVLFRAAAHDAPPATVLDRIEVALGLDGLQGLRYNDPKHGQRRVAQLVRNGAEARLDGILLAGDTRAEAWIRTLLQDELPAQAYGRLLLAPSAKAPVAVQAASRQVCTCFNVREDQIRQALQQCNGDEDERLAGLQDQLRCGTNCGSCVPELRRMVRAAAPAGISV</sequence>
<evidence type="ECO:0000256" key="3">
    <source>
        <dbReference type="ARBA" id="ARBA00008747"/>
    </source>
</evidence>
<evidence type="ECO:0000256" key="2">
    <source>
        <dbReference type="ARBA" id="ARBA00001966"/>
    </source>
</evidence>
<dbReference type="EMBL" id="WSEL01000003">
    <property type="protein sequence ID" value="MVQ28595.1"/>
    <property type="molecule type" value="Genomic_DNA"/>
</dbReference>
<dbReference type="SUPFAM" id="SSF50692">
    <property type="entry name" value="ADC-like"/>
    <property type="match status" value="1"/>
</dbReference>
<evidence type="ECO:0000256" key="1">
    <source>
        <dbReference type="ARBA" id="ARBA00001942"/>
    </source>
</evidence>
<dbReference type="SUPFAM" id="SSF53706">
    <property type="entry name" value="Formate dehydrogenase/DMSO reductase, domains 1-3"/>
    <property type="match status" value="1"/>
</dbReference>
<dbReference type="InterPro" id="IPR006657">
    <property type="entry name" value="MoPterin_dinucl-bd_dom"/>
</dbReference>
<dbReference type="InterPro" id="IPR006963">
    <property type="entry name" value="Mopterin_OxRdtase_4Fe-4S_dom"/>
</dbReference>
<reference evidence="12 13" key="1">
    <citation type="submission" date="2019-12" db="EMBL/GenBank/DDBJ databases">
        <authorList>
            <person name="Huq M.A."/>
        </authorList>
    </citation>
    <scope>NUCLEOTIDE SEQUENCE [LARGE SCALE GENOMIC DNA]</scope>
    <source>
        <strain evidence="12 13">MAH-25</strain>
    </source>
</reference>
<evidence type="ECO:0000256" key="4">
    <source>
        <dbReference type="ARBA" id="ARBA00022485"/>
    </source>
</evidence>
<keyword evidence="8" id="KW-0408">Iron</keyword>
<dbReference type="PROSITE" id="PS51669">
    <property type="entry name" value="4FE4S_MOW_BIS_MGD"/>
    <property type="match status" value="1"/>
</dbReference>
<dbReference type="GO" id="GO:0043546">
    <property type="term" value="F:molybdopterin cofactor binding"/>
    <property type="evidence" value="ECO:0007669"/>
    <property type="project" value="InterPro"/>
</dbReference>
<dbReference type="SMART" id="SM00926">
    <property type="entry name" value="Molybdop_Fe4S4"/>
    <property type="match status" value="1"/>
</dbReference>
<dbReference type="InterPro" id="IPR006655">
    <property type="entry name" value="Mopterin_OxRdtase_prok_CS"/>
</dbReference>
<name>A0A6N8IPV2_9BURK</name>
<accession>A0A6N8IPV2</accession>
<dbReference type="PANTHER" id="PTHR43105:SF9">
    <property type="entry name" value="NADPH-FE(3+) OXIDOREDUCTASE SUBUNIT ALPHA"/>
    <property type="match status" value="1"/>
</dbReference>
<dbReference type="AlphaFoldDB" id="A0A6N8IPV2"/>
<comment type="caution">
    <text evidence="12">The sequence shown here is derived from an EMBL/GenBank/DDBJ whole genome shotgun (WGS) entry which is preliminary data.</text>
</comment>
<protein>
    <submittedName>
        <fullName evidence="12">Molybdopterin-dependent oxidoreductase</fullName>
    </submittedName>
</protein>
<evidence type="ECO:0000256" key="10">
    <source>
        <dbReference type="ARBA" id="ARBA00023063"/>
    </source>
</evidence>
<dbReference type="Gene3D" id="2.40.40.20">
    <property type="match status" value="1"/>
</dbReference>
<dbReference type="InterPro" id="IPR050123">
    <property type="entry name" value="Prok_molybdopt-oxidoreductase"/>
</dbReference>
<keyword evidence="7" id="KW-0560">Oxidoreductase</keyword>
<comment type="cofactor">
    <cofactor evidence="2">
        <name>[4Fe-4S] cluster</name>
        <dbReference type="ChEBI" id="CHEBI:49883"/>
    </cofactor>
</comment>
<evidence type="ECO:0000259" key="11">
    <source>
        <dbReference type="PROSITE" id="PS51669"/>
    </source>
</evidence>
<evidence type="ECO:0000256" key="7">
    <source>
        <dbReference type="ARBA" id="ARBA00023002"/>
    </source>
</evidence>
<dbReference type="GO" id="GO:0016020">
    <property type="term" value="C:membrane"/>
    <property type="evidence" value="ECO:0007669"/>
    <property type="project" value="TreeGrafter"/>
</dbReference>
<dbReference type="GO" id="GO:0046872">
    <property type="term" value="F:metal ion binding"/>
    <property type="evidence" value="ECO:0007669"/>
    <property type="project" value="UniProtKB-KW"/>
</dbReference>
<keyword evidence="13" id="KW-1185">Reference proteome</keyword>
<evidence type="ECO:0000256" key="5">
    <source>
        <dbReference type="ARBA" id="ARBA00022505"/>
    </source>
</evidence>
<dbReference type="InterPro" id="IPR006656">
    <property type="entry name" value="Mopterin_OxRdtase"/>
</dbReference>
<keyword evidence="4" id="KW-0004">4Fe-4S</keyword>
<evidence type="ECO:0000256" key="8">
    <source>
        <dbReference type="ARBA" id="ARBA00023004"/>
    </source>
</evidence>
<dbReference type="Proteomes" id="UP000469385">
    <property type="component" value="Unassembled WGS sequence"/>
</dbReference>
<dbReference type="GO" id="GO:1990204">
    <property type="term" value="C:oxidoreductase complex"/>
    <property type="evidence" value="ECO:0007669"/>
    <property type="project" value="UniProtKB-ARBA"/>
</dbReference>
<dbReference type="CDD" id="cd02791">
    <property type="entry name" value="MopB_CT_Nitrate-R-NapA-like"/>
    <property type="match status" value="1"/>
</dbReference>
<evidence type="ECO:0000313" key="13">
    <source>
        <dbReference type="Proteomes" id="UP000469385"/>
    </source>
</evidence>
<feature type="domain" description="4Fe-4S Mo/W bis-MGD-type" evidence="11">
    <location>
        <begin position="1"/>
        <end position="57"/>
    </location>
</feature>
<dbReference type="InterPro" id="IPR009010">
    <property type="entry name" value="Asp_de-COase-like_dom_sf"/>
</dbReference>
<dbReference type="CDD" id="cd02754">
    <property type="entry name" value="MopB_Nitrate-R-NapA-like"/>
    <property type="match status" value="1"/>
</dbReference>
<dbReference type="GO" id="GO:0051539">
    <property type="term" value="F:4 iron, 4 sulfur cluster binding"/>
    <property type="evidence" value="ECO:0007669"/>
    <property type="project" value="UniProtKB-KW"/>
</dbReference>